<dbReference type="Proteomes" id="UP000306038">
    <property type="component" value="Unassembled WGS sequence"/>
</dbReference>
<dbReference type="RefSeq" id="WP_110367513.1">
    <property type="nucleotide sequence ID" value="NZ_SDLV01000023.1"/>
</dbReference>
<gene>
    <name evidence="1" type="ORF">EK417_11220</name>
</gene>
<comment type="caution">
    <text evidence="1">The sequence shown here is derived from an EMBL/GenBank/DDBJ whole genome shotgun (WGS) entry which is preliminary data.</text>
</comment>
<name>A0ABY2R688_9FLAO</name>
<evidence type="ECO:0000313" key="2">
    <source>
        <dbReference type="Proteomes" id="UP000306038"/>
    </source>
</evidence>
<organism evidence="1 2">
    <name type="scientific">Chryseobacterium candidae</name>
    <dbReference type="NCBI Taxonomy" id="1978493"/>
    <lineage>
        <taxon>Bacteria</taxon>
        <taxon>Pseudomonadati</taxon>
        <taxon>Bacteroidota</taxon>
        <taxon>Flavobacteriia</taxon>
        <taxon>Flavobacteriales</taxon>
        <taxon>Weeksellaceae</taxon>
        <taxon>Chryseobacterium group</taxon>
        <taxon>Chryseobacterium</taxon>
    </lineage>
</organism>
<proteinExistence type="predicted"/>
<accession>A0ABY2R688</accession>
<keyword evidence="2" id="KW-1185">Reference proteome</keyword>
<protein>
    <submittedName>
        <fullName evidence="1">Uncharacterized protein</fullName>
    </submittedName>
</protein>
<reference evidence="1 2" key="1">
    <citation type="submission" date="2019-01" db="EMBL/GenBank/DDBJ databases">
        <authorList>
            <person name="B I."/>
            <person name="Ch S."/>
            <person name="Ch V.R."/>
        </authorList>
    </citation>
    <scope>NUCLEOTIDE SEQUENCE [LARGE SCALE GENOMIC DNA]</scope>
    <source>
        <strain evidence="1 2">JC507</strain>
    </source>
</reference>
<sequence length="258" mass="28266">MKKINYFITILLSVTVYSQVGINTSNPQTVFHIDGKKDNHPTNVPSTTQQKNDVVVTSSGNMGIGTISPSAKIHIISDQTYGAFQMQDGSQGTGRLLSSDENGKGTWINNPLTPIKFSTYIGDAQTPYDVPSDTYLNTYIDLPKGRWIIYIGQLFLSNQTSAANNTWIRMTLSSSSTSNVESGFNFLSSKLVSGWLTVNSAANNRYTFLSGTIPVEINGSSVTRLYLRTKDYTSIGTNPIPSTRGNYGENYCYAVPAY</sequence>
<evidence type="ECO:0000313" key="1">
    <source>
        <dbReference type="EMBL" id="THV58934.1"/>
    </source>
</evidence>
<dbReference type="EMBL" id="SDLV01000023">
    <property type="protein sequence ID" value="THV58934.1"/>
    <property type="molecule type" value="Genomic_DNA"/>
</dbReference>